<dbReference type="Proteomes" id="UP000184050">
    <property type="component" value="Unassembled WGS sequence"/>
</dbReference>
<keyword evidence="1" id="KW-0812">Transmembrane</keyword>
<reference evidence="2 3" key="1">
    <citation type="submission" date="2016-11" db="EMBL/GenBank/DDBJ databases">
        <authorList>
            <person name="Jaros S."/>
            <person name="Januszkiewicz K."/>
            <person name="Wedrychowicz H."/>
        </authorList>
    </citation>
    <scope>NUCLEOTIDE SEQUENCE [LARGE SCALE GENOMIC DNA]</scope>
    <source>
        <strain evidence="2 3">DSM 27063</strain>
    </source>
</reference>
<protein>
    <submittedName>
        <fullName evidence="2">Uncharacterized protein</fullName>
    </submittedName>
</protein>
<proteinExistence type="predicted"/>
<keyword evidence="1" id="KW-0472">Membrane</keyword>
<name>A0A1M6NSX5_9BACT</name>
<accession>A0A1M6NSX5</accession>
<evidence type="ECO:0000256" key="1">
    <source>
        <dbReference type="SAM" id="Phobius"/>
    </source>
</evidence>
<gene>
    <name evidence="2" type="ORF">SAMN05444280_1462</name>
</gene>
<dbReference type="STRING" id="1168035.SAMN05444280_1462"/>
<dbReference type="EMBL" id="FQZE01000046">
    <property type="protein sequence ID" value="SHJ98786.1"/>
    <property type="molecule type" value="Genomic_DNA"/>
</dbReference>
<organism evidence="2 3">
    <name type="scientific">Tangfeifania diversioriginum</name>
    <dbReference type="NCBI Taxonomy" id="1168035"/>
    <lineage>
        <taxon>Bacteria</taxon>
        <taxon>Pseudomonadati</taxon>
        <taxon>Bacteroidota</taxon>
        <taxon>Bacteroidia</taxon>
        <taxon>Marinilabiliales</taxon>
        <taxon>Prolixibacteraceae</taxon>
        <taxon>Tangfeifania</taxon>
    </lineage>
</organism>
<dbReference type="AlphaFoldDB" id="A0A1M6NSX5"/>
<keyword evidence="1" id="KW-1133">Transmembrane helix</keyword>
<keyword evidence="3" id="KW-1185">Reference proteome</keyword>
<feature type="transmembrane region" description="Helical" evidence="1">
    <location>
        <begin position="12"/>
        <end position="34"/>
    </location>
</feature>
<evidence type="ECO:0000313" key="2">
    <source>
        <dbReference type="EMBL" id="SHJ98786.1"/>
    </source>
</evidence>
<sequence length="73" mass="8146">MNKPTNNKPAFSPFSVIVVFLALMIIGMAFIPVLDVRFKPSRNLPQLSVRFSWPGDSCKNTNKCLIISNLGCF</sequence>
<evidence type="ECO:0000313" key="3">
    <source>
        <dbReference type="Proteomes" id="UP000184050"/>
    </source>
</evidence>
<dbReference type="RefSeq" id="WP_139279656.1">
    <property type="nucleotide sequence ID" value="NZ_FQZE01000046.1"/>
</dbReference>